<proteinExistence type="predicted"/>
<accession>A0A9X3F7X2</accession>
<evidence type="ECO:0000313" key="2">
    <source>
        <dbReference type="Proteomes" id="UP001145087"/>
    </source>
</evidence>
<gene>
    <name evidence="1" type="ORF">OU798_17730</name>
</gene>
<keyword evidence="2" id="KW-1185">Reference proteome</keyword>
<sequence>MGTVYEEEKDYFVFVVSKVVGYELTAKDDYTIDVKVVRTENTDSASVNVELEITEDIDGLFALETEQVSFEAGSSEAYARII</sequence>
<reference evidence="1" key="1">
    <citation type="submission" date="2022-11" db="EMBL/GenBank/DDBJ databases">
        <title>Marilongibacter aestuarii gen. nov., sp. nov., isolated from tidal flat sediment.</title>
        <authorList>
            <person name="Jiayan W."/>
        </authorList>
    </citation>
    <scope>NUCLEOTIDE SEQUENCE</scope>
    <source>
        <strain evidence="1">Z1-6</strain>
    </source>
</reference>
<evidence type="ECO:0000313" key="1">
    <source>
        <dbReference type="EMBL" id="MCY1722199.1"/>
    </source>
</evidence>
<dbReference type="AlphaFoldDB" id="A0A9X3F7X2"/>
<comment type="caution">
    <text evidence="1">The sequence shown here is derived from an EMBL/GenBank/DDBJ whole genome shotgun (WGS) entry which is preliminary data.</text>
</comment>
<protein>
    <submittedName>
        <fullName evidence="1">Uncharacterized protein</fullName>
    </submittedName>
</protein>
<dbReference type="RefSeq" id="WP_343334525.1">
    <property type="nucleotide sequence ID" value="NZ_JAPOHD010000031.1"/>
</dbReference>
<dbReference type="Proteomes" id="UP001145087">
    <property type="component" value="Unassembled WGS sequence"/>
</dbReference>
<name>A0A9X3F7X2_9BACT</name>
<dbReference type="EMBL" id="JAPOHD010000031">
    <property type="protein sequence ID" value="MCY1722199.1"/>
    <property type="molecule type" value="Genomic_DNA"/>
</dbReference>
<organism evidence="1 2">
    <name type="scientific">Draconibacterium aestuarii</name>
    <dbReference type="NCBI Taxonomy" id="2998507"/>
    <lineage>
        <taxon>Bacteria</taxon>
        <taxon>Pseudomonadati</taxon>
        <taxon>Bacteroidota</taxon>
        <taxon>Bacteroidia</taxon>
        <taxon>Marinilabiliales</taxon>
        <taxon>Prolixibacteraceae</taxon>
        <taxon>Draconibacterium</taxon>
    </lineage>
</organism>